<organism evidence="2 3">
    <name type="scientific">Paramecium tetraurelia</name>
    <dbReference type="NCBI Taxonomy" id="5888"/>
    <lineage>
        <taxon>Eukaryota</taxon>
        <taxon>Sar</taxon>
        <taxon>Alveolata</taxon>
        <taxon>Ciliophora</taxon>
        <taxon>Intramacronucleata</taxon>
        <taxon>Oligohymenophorea</taxon>
        <taxon>Peniculida</taxon>
        <taxon>Parameciidae</taxon>
        <taxon>Paramecium</taxon>
    </lineage>
</organism>
<gene>
    <name evidence="2" type="ORF">GSPATT00014376001</name>
</gene>
<feature type="chain" id="PRO_5013062117" description="Mini antigen" evidence="1">
    <location>
        <begin position="16"/>
        <end position="270"/>
    </location>
</feature>
<evidence type="ECO:0008006" key="4">
    <source>
        <dbReference type="Google" id="ProtNLM"/>
    </source>
</evidence>
<evidence type="ECO:0000313" key="3">
    <source>
        <dbReference type="Proteomes" id="UP000000600"/>
    </source>
</evidence>
<dbReference type="KEGG" id="ptm:GSPATT00014376001"/>
<sequence>MKIFILFSLILFINSADVQTCLCSNLQTKYDCENAVKFQAASQDLFDLKVCIWNEGQCLDLLKDVVVPCSALDQKICGNLPSCAWYNGACQTFTKCSDYQFEKSILSQSCEGINCLDNGTSCTFDLIGRGEQSCEQIAFEEDCQRMYILYKKTICNWNGSACVGQSLSSCSSLTEKQCLQVNSQCAWKNNSCVKRTCEDGQYSSFVQEGVKLCSSYLDIETDQVMYCEISEDGQCVTSDPEELGRKDCYSQSFQQYTWYPGDQECQKCQS</sequence>
<accession>A0D8R3</accession>
<reference evidence="2 3" key="1">
    <citation type="journal article" date="2006" name="Nature">
        <title>Global trends of whole-genome duplications revealed by the ciliate Paramecium tetraurelia.</title>
        <authorList>
            <consortium name="Genoscope"/>
            <person name="Aury J.-M."/>
            <person name="Jaillon O."/>
            <person name="Duret L."/>
            <person name="Noel B."/>
            <person name="Jubin C."/>
            <person name="Porcel B.M."/>
            <person name="Segurens B."/>
            <person name="Daubin V."/>
            <person name="Anthouard V."/>
            <person name="Aiach N."/>
            <person name="Arnaiz O."/>
            <person name="Billaut A."/>
            <person name="Beisson J."/>
            <person name="Blanc I."/>
            <person name="Bouhouche K."/>
            <person name="Camara F."/>
            <person name="Duharcourt S."/>
            <person name="Guigo R."/>
            <person name="Gogendeau D."/>
            <person name="Katinka M."/>
            <person name="Keller A.-M."/>
            <person name="Kissmehl R."/>
            <person name="Klotz C."/>
            <person name="Koll F."/>
            <person name="Le Moue A."/>
            <person name="Lepere C."/>
            <person name="Malinsky S."/>
            <person name="Nowacki M."/>
            <person name="Nowak J.K."/>
            <person name="Plattner H."/>
            <person name="Poulain J."/>
            <person name="Ruiz F."/>
            <person name="Serrano V."/>
            <person name="Zagulski M."/>
            <person name="Dessen P."/>
            <person name="Betermier M."/>
            <person name="Weissenbach J."/>
            <person name="Scarpelli C."/>
            <person name="Schachter V."/>
            <person name="Sperling L."/>
            <person name="Meyer E."/>
            <person name="Cohen J."/>
            <person name="Wincker P."/>
        </authorList>
    </citation>
    <scope>NUCLEOTIDE SEQUENCE [LARGE SCALE GENOMIC DNA]</scope>
    <source>
        <strain evidence="2 3">Stock d4-2</strain>
    </source>
</reference>
<keyword evidence="3" id="KW-1185">Reference proteome</keyword>
<dbReference type="RefSeq" id="XP_001446827.1">
    <property type="nucleotide sequence ID" value="XM_001446790.1"/>
</dbReference>
<name>A0D8R3_PARTE</name>
<dbReference type="HOGENOM" id="CLU_1002727_0_0_1"/>
<keyword evidence="1" id="KW-0732">Signal</keyword>
<dbReference type="GeneID" id="5032611"/>
<dbReference type="AlphaFoldDB" id="A0D8R3"/>
<evidence type="ECO:0000313" key="2">
    <source>
        <dbReference type="EMBL" id="CAK79430.1"/>
    </source>
</evidence>
<proteinExistence type="predicted"/>
<dbReference type="OrthoDB" id="290122at2759"/>
<dbReference type="InParanoid" id="A0D8R3"/>
<dbReference type="OMA" id="CVKRTCE"/>
<evidence type="ECO:0000256" key="1">
    <source>
        <dbReference type="SAM" id="SignalP"/>
    </source>
</evidence>
<protein>
    <recommendedName>
        <fullName evidence="4">Mini antigen</fullName>
    </recommendedName>
</protein>
<dbReference type="Proteomes" id="UP000000600">
    <property type="component" value="Unassembled WGS sequence"/>
</dbReference>
<dbReference type="EMBL" id="CT868330">
    <property type="protein sequence ID" value="CAK79430.1"/>
    <property type="molecule type" value="Genomic_DNA"/>
</dbReference>
<feature type="signal peptide" evidence="1">
    <location>
        <begin position="1"/>
        <end position="15"/>
    </location>
</feature>